<accession>A0A7U3RXT7</accession>
<dbReference type="Proteomes" id="UP000594029">
    <property type="component" value="Segment"/>
</dbReference>
<name>A0A7U3RXT7_9CAUD</name>
<reference evidence="1 2" key="1">
    <citation type="submission" date="2020-10" db="EMBL/GenBank/DDBJ databases">
        <authorList>
            <person name="Kazantseva O.A."/>
            <person name="Piligrimova E.G."/>
            <person name="Shadrin A.M."/>
        </authorList>
    </citation>
    <scope>NUCLEOTIDE SEQUENCE [LARGE SCALE GENOMIC DNA]</scope>
</reference>
<evidence type="ECO:0000313" key="1">
    <source>
        <dbReference type="EMBL" id="QOV08467.1"/>
    </source>
</evidence>
<sequence length="83" mass="9914">MYYVTMTDNCLSGWGDSQGKKNKLVFECENMKEAMIVERNANNRSDMTYVNIRSTKPYYDSDKCFTQFKTKEDYPKWYTENAF</sequence>
<organism evidence="1 2">
    <name type="scientific">Bacillus phage Kirov</name>
    <dbReference type="NCBI Taxonomy" id="2783539"/>
    <lineage>
        <taxon>Viruses</taxon>
        <taxon>Duplodnaviria</taxon>
        <taxon>Heunggongvirae</taxon>
        <taxon>Uroviricota</taxon>
        <taxon>Caudoviricetes</taxon>
        <taxon>Andregratiavirinae</taxon>
        <taxon>Kirovvirus</taxon>
        <taxon>Kirovvirus kirov</taxon>
    </lineage>
</organism>
<proteinExistence type="predicted"/>
<gene>
    <name evidence="1" type="ORF">Kirov_268</name>
</gene>
<dbReference type="EMBL" id="MW084976">
    <property type="protein sequence ID" value="QOV08467.1"/>
    <property type="molecule type" value="Genomic_DNA"/>
</dbReference>
<keyword evidence="2" id="KW-1185">Reference proteome</keyword>
<evidence type="ECO:0000313" key="2">
    <source>
        <dbReference type="Proteomes" id="UP000594029"/>
    </source>
</evidence>
<protein>
    <submittedName>
        <fullName evidence="1">Uncharacterized protein</fullName>
    </submittedName>
</protein>